<dbReference type="EMBL" id="JAFBBU010000001">
    <property type="protein sequence ID" value="MBM7472741.1"/>
    <property type="molecule type" value="Genomic_DNA"/>
</dbReference>
<feature type="domain" description="RES" evidence="1">
    <location>
        <begin position="4"/>
        <end position="130"/>
    </location>
</feature>
<sequence length="160" mass="16998">MATARWDAHPPPVGEHPRDGAGYFAFDVVTCLAEVYQTTRFVDIHAGSPYVTLFTLVRPLTLIDVSGDWLLKAGGRSSIAMGKKSRTRLWARAIRDAWPDLDGVYSRSAVAGAHACVTMWGGSEDAFPDAPLSSNPLDSPAIVASIAAAAESVSYSSNCA</sequence>
<name>A0ABS2L8G4_9MICO</name>
<protein>
    <recommendedName>
        <fullName evidence="1">RES domain-containing protein</fullName>
    </recommendedName>
</protein>
<comment type="caution">
    <text evidence="2">The sequence shown here is derived from an EMBL/GenBank/DDBJ whole genome shotgun (WGS) entry which is preliminary data.</text>
</comment>
<dbReference type="Pfam" id="PF08808">
    <property type="entry name" value="RES"/>
    <property type="match status" value="1"/>
</dbReference>
<evidence type="ECO:0000313" key="2">
    <source>
        <dbReference type="EMBL" id="MBM7472741.1"/>
    </source>
</evidence>
<dbReference type="InterPro" id="IPR014914">
    <property type="entry name" value="RES_dom"/>
</dbReference>
<accession>A0ABS2L8G4</accession>
<dbReference type="Proteomes" id="UP000776164">
    <property type="component" value="Unassembled WGS sequence"/>
</dbReference>
<organism evidence="2 3">
    <name type="scientific">Subtercola frigoramans</name>
    <dbReference type="NCBI Taxonomy" id="120298"/>
    <lineage>
        <taxon>Bacteria</taxon>
        <taxon>Bacillati</taxon>
        <taxon>Actinomycetota</taxon>
        <taxon>Actinomycetes</taxon>
        <taxon>Micrococcales</taxon>
        <taxon>Microbacteriaceae</taxon>
        <taxon>Subtercola</taxon>
    </lineage>
</organism>
<evidence type="ECO:0000259" key="1">
    <source>
        <dbReference type="Pfam" id="PF08808"/>
    </source>
</evidence>
<evidence type="ECO:0000313" key="3">
    <source>
        <dbReference type="Proteomes" id="UP000776164"/>
    </source>
</evidence>
<proteinExistence type="predicted"/>
<reference evidence="2 3" key="1">
    <citation type="submission" date="2021-01" db="EMBL/GenBank/DDBJ databases">
        <title>Sequencing the genomes of 1000 actinobacteria strains.</title>
        <authorList>
            <person name="Klenk H.-P."/>
        </authorList>
    </citation>
    <scope>NUCLEOTIDE SEQUENCE [LARGE SCALE GENOMIC DNA]</scope>
    <source>
        <strain evidence="2 3">DSM 13057</strain>
    </source>
</reference>
<gene>
    <name evidence="2" type="ORF">JOE66_002375</name>
</gene>
<keyword evidence="3" id="KW-1185">Reference proteome</keyword>